<evidence type="ECO:0000256" key="1">
    <source>
        <dbReference type="ARBA" id="ARBA00004370"/>
    </source>
</evidence>
<dbReference type="InterPro" id="IPR000711">
    <property type="entry name" value="ATPase_OSCP/dsu"/>
</dbReference>
<evidence type="ECO:0000256" key="6">
    <source>
        <dbReference type="ARBA" id="ARBA00023310"/>
    </source>
</evidence>
<accession>A0A1G8NB88</accession>
<proteinExistence type="predicted"/>
<evidence type="ECO:0000256" key="4">
    <source>
        <dbReference type="ARBA" id="ARBA00023065"/>
    </source>
</evidence>
<dbReference type="EMBL" id="PNHE01000005">
    <property type="protein sequence ID" value="PMC58864.1"/>
    <property type="molecule type" value="Genomic_DNA"/>
</dbReference>
<dbReference type="RefSeq" id="WP_092086201.1">
    <property type="nucleotide sequence ID" value="NZ_FNEL01000045.1"/>
</dbReference>
<keyword evidence="6" id="KW-0066">ATP synthesis</keyword>
<organism evidence="7 8">
    <name type="scientific">Dolosicoccus paucivorans</name>
    <dbReference type="NCBI Taxonomy" id="84521"/>
    <lineage>
        <taxon>Bacteria</taxon>
        <taxon>Bacillati</taxon>
        <taxon>Bacillota</taxon>
        <taxon>Bacilli</taxon>
        <taxon>Lactobacillales</taxon>
        <taxon>Aerococcaceae</taxon>
        <taxon>Dolosicoccus</taxon>
    </lineage>
</organism>
<sequence length="107" mass="12330">MENQEVLTNNTSSDVSEELEELLNQEGIQHPLIITSAISLKEHQIERIISLFQDKTGEIVDQVDLKVDPTLLTGVRIQSKSFYYERSGKRTLEELHNYLNQQLMEGQ</sequence>
<comment type="subcellular location">
    <subcellularLocation>
        <location evidence="1">Membrane</location>
    </subcellularLocation>
</comment>
<reference evidence="7 8" key="1">
    <citation type="submission" date="2017-09" db="EMBL/GenBank/DDBJ databases">
        <title>Bacterial strain isolated from the female urinary microbiota.</title>
        <authorList>
            <person name="Thomas-White K."/>
            <person name="Kumar N."/>
            <person name="Forster S."/>
            <person name="Putonti C."/>
            <person name="Lawley T."/>
            <person name="Wolfe A.J."/>
        </authorList>
    </citation>
    <scope>NUCLEOTIDE SEQUENCE [LARGE SCALE GENOMIC DNA]</scope>
    <source>
        <strain evidence="7 8">UMB0852</strain>
    </source>
</reference>
<keyword evidence="3" id="KW-0375">Hydrogen ion transport</keyword>
<dbReference type="Pfam" id="PF00213">
    <property type="entry name" value="OSCP"/>
    <property type="match status" value="1"/>
</dbReference>
<dbReference type="GO" id="GO:0016020">
    <property type="term" value="C:membrane"/>
    <property type="evidence" value="ECO:0007669"/>
    <property type="project" value="UniProtKB-SubCell"/>
</dbReference>
<dbReference type="GO" id="GO:0046933">
    <property type="term" value="F:proton-transporting ATP synthase activity, rotational mechanism"/>
    <property type="evidence" value="ECO:0007669"/>
    <property type="project" value="InterPro"/>
</dbReference>
<dbReference type="OrthoDB" id="2139371at2"/>
<keyword evidence="5" id="KW-0472">Membrane</keyword>
<name>A0A1G8NB88_9LACT</name>
<evidence type="ECO:0000313" key="8">
    <source>
        <dbReference type="Proteomes" id="UP000235682"/>
    </source>
</evidence>
<keyword evidence="8" id="KW-1185">Reference proteome</keyword>
<keyword evidence="4" id="KW-0406">Ion transport</keyword>
<evidence type="ECO:0000256" key="5">
    <source>
        <dbReference type="ARBA" id="ARBA00023136"/>
    </source>
</evidence>
<dbReference type="STRING" id="84521.SAMN04487994_10459"/>
<gene>
    <name evidence="7" type="ORF">CJ205_02105</name>
</gene>
<evidence type="ECO:0000313" key="7">
    <source>
        <dbReference type="EMBL" id="PMC58864.1"/>
    </source>
</evidence>
<evidence type="ECO:0000256" key="3">
    <source>
        <dbReference type="ARBA" id="ARBA00022781"/>
    </source>
</evidence>
<dbReference type="AlphaFoldDB" id="A0A1G8NB88"/>
<protein>
    <submittedName>
        <fullName evidence="7">Uncharacterized protein</fullName>
    </submittedName>
</protein>
<evidence type="ECO:0000256" key="2">
    <source>
        <dbReference type="ARBA" id="ARBA00022448"/>
    </source>
</evidence>
<keyword evidence="2" id="KW-0813">Transport</keyword>
<dbReference type="Proteomes" id="UP000235682">
    <property type="component" value="Unassembled WGS sequence"/>
</dbReference>
<comment type="caution">
    <text evidence="7">The sequence shown here is derived from an EMBL/GenBank/DDBJ whole genome shotgun (WGS) entry which is preliminary data.</text>
</comment>